<keyword evidence="3" id="KW-1185">Reference proteome</keyword>
<protein>
    <submittedName>
        <fullName evidence="2">Uncharacterized protein</fullName>
    </submittedName>
</protein>
<comment type="caution">
    <text evidence="2">The sequence shown here is derived from an EMBL/GenBank/DDBJ whole genome shotgun (WGS) entry which is preliminary data.</text>
</comment>
<evidence type="ECO:0000313" key="3">
    <source>
        <dbReference type="Proteomes" id="UP000297280"/>
    </source>
</evidence>
<dbReference type="Proteomes" id="UP000297280">
    <property type="component" value="Unassembled WGS sequence"/>
</dbReference>
<name>A0A4Z1KU08_9HELO</name>
<accession>A0A4Z1KU08</accession>
<feature type="compositionally biased region" description="Basic and acidic residues" evidence="1">
    <location>
        <begin position="19"/>
        <end position="32"/>
    </location>
</feature>
<reference evidence="2 3" key="1">
    <citation type="submission" date="2017-12" db="EMBL/GenBank/DDBJ databases">
        <title>Comparative genomics of Botrytis spp.</title>
        <authorList>
            <person name="Valero-Jimenez C.A."/>
            <person name="Tapia P."/>
            <person name="Veloso J."/>
            <person name="Silva-Moreno E."/>
            <person name="Staats M."/>
            <person name="Valdes J.H."/>
            <person name="Van Kan J.A.L."/>
        </authorList>
    </citation>
    <scope>NUCLEOTIDE SEQUENCE [LARGE SCALE GENOMIC DNA]</scope>
    <source>
        <strain evidence="2 3">MUCL3349</strain>
    </source>
</reference>
<dbReference type="EMBL" id="PQXO01000191">
    <property type="protein sequence ID" value="TGO87989.1"/>
    <property type="molecule type" value="Genomic_DNA"/>
</dbReference>
<evidence type="ECO:0000313" key="2">
    <source>
        <dbReference type="EMBL" id="TGO87989.1"/>
    </source>
</evidence>
<dbReference type="AlphaFoldDB" id="A0A4Z1KU08"/>
<evidence type="ECO:0000256" key="1">
    <source>
        <dbReference type="SAM" id="MobiDB-lite"/>
    </source>
</evidence>
<gene>
    <name evidence="2" type="ORF">BPOR_0191g00080</name>
</gene>
<sequence length="61" mass="6709">MTVASSQEHVKLLSRHHRSDWPGDDGKNEKRSGTTLSTNEKGATFGITPKIIIGVKYQVAE</sequence>
<feature type="region of interest" description="Disordered" evidence="1">
    <location>
        <begin position="1"/>
        <end position="41"/>
    </location>
</feature>
<proteinExistence type="predicted"/>
<organism evidence="2 3">
    <name type="scientific">Botrytis porri</name>
    <dbReference type="NCBI Taxonomy" id="87229"/>
    <lineage>
        <taxon>Eukaryota</taxon>
        <taxon>Fungi</taxon>
        <taxon>Dikarya</taxon>
        <taxon>Ascomycota</taxon>
        <taxon>Pezizomycotina</taxon>
        <taxon>Leotiomycetes</taxon>
        <taxon>Helotiales</taxon>
        <taxon>Sclerotiniaceae</taxon>
        <taxon>Botrytis</taxon>
    </lineage>
</organism>